<dbReference type="Pfam" id="PF01190">
    <property type="entry name" value="Pollen_Ole_e_1"/>
    <property type="match status" value="1"/>
</dbReference>
<dbReference type="PROSITE" id="PS00925">
    <property type="entry name" value="OLEEI"/>
    <property type="match status" value="1"/>
</dbReference>
<proteinExistence type="inferred from homology"/>
<comment type="similarity">
    <text evidence="1">Belongs to the Ole e I family.</text>
</comment>
<organism evidence="5 6">
    <name type="scientific">Hibiscus sabdariffa</name>
    <name type="common">roselle</name>
    <dbReference type="NCBI Taxonomy" id="183260"/>
    <lineage>
        <taxon>Eukaryota</taxon>
        <taxon>Viridiplantae</taxon>
        <taxon>Streptophyta</taxon>
        <taxon>Embryophyta</taxon>
        <taxon>Tracheophyta</taxon>
        <taxon>Spermatophyta</taxon>
        <taxon>Magnoliopsida</taxon>
        <taxon>eudicotyledons</taxon>
        <taxon>Gunneridae</taxon>
        <taxon>Pentapetalae</taxon>
        <taxon>rosids</taxon>
        <taxon>malvids</taxon>
        <taxon>Malvales</taxon>
        <taxon>Malvaceae</taxon>
        <taxon>Malvoideae</taxon>
        <taxon>Hibiscus</taxon>
    </lineage>
</organism>
<gene>
    <name evidence="5" type="ORF">V6N12_069601</name>
</gene>
<feature type="signal peptide" evidence="4">
    <location>
        <begin position="1"/>
        <end position="21"/>
    </location>
</feature>
<dbReference type="PANTHER" id="PTHR31614:SF20">
    <property type="entry name" value="POLLEN PROTEIN OLE E I-LIKE PROTEIN"/>
    <property type="match status" value="1"/>
</dbReference>
<dbReference type="EMBL" id="JBBPBM010000006">
    <property type="protein sequence ID" value="KAK8579273.1"/>
    <property type="molecule type" value="Genomic_DNA"/>
</dbReference>
<evidence type="ECO:0000313" key="5">
    <source>
        <dbReference type="EMBL" id="KAK8579273.1"/>
    </source>
</evidence>
<dbReference type="Proteomes" id="UP001472677">
    <property type="component" value="Unassembled WGS sequence"/>
</dbReference>
<feature type="region of interest" description="Disordered" evidence="3">
    <location>
        <begin position="173"/>
        <end position="199"/>
    </location>
</feature>
<protein>
    <submittedName>
        <fullName evidence="5">Uncharacterized protein</fullName>
    </submittedName>
</protein>
<evidence type="ECO:0000256" key="3">
    <source>
        <dbReference type="SAM" id="MobiDB-lite"/>
    </source>
</evidence>
<dbReference type="InterPro" id="IPR006040">
    <property type="entry name" value="Allergen_Ole_e_I_CS"/>
</dbReference>
<dbReference type="PANTHER" id="PTHR31614">
    <property type="entry name" value="PROTEIN DOWNSTREAM OF FLC-RELATED"/>
    <property type="match status" value="1"/>
</dbReference>
<keyword evidence="4" id="KW-0732">Signal</keyword>
<evidence type="ECO:0000313" key="6">
    <source>
        <dbReference type="Proteomes" id="UP001472677"/>
    </source>
</evidence>
<evidence type="ECO:0000256" key="1">
    <source>
        <dbReference type="ARBA" id="ARBA00010049"/>
    </source>
</evidence>
<reference evidence="5 6" key="1">
    <citation type="journal article" date="2024" name="G3 (Bethesda)">
        <title>Genome assembly of Hibiscus sabdariffa L. provides insights into metabolisms of medicinal natural products.</title>
        <authorList>
            <person name="Kim T."/>
        </authorList>
    </citation>
    <scope>NUCLEOTIDE SEQUENCE [LARGE SCALE GENOMIC DNA]</scope>
    <source>
        <strain evidence="5">TK-2024</strain>
        <tissue evidence="5">Old leaves</tissue>
    </source>
</reference>
<evidence type="ECO:0000256" key="2">
    <source>
        <dbReference type="ARBA" id="ARBA00023157"/>
    </source>
</evidence>
<name>A0ABR2FEB4_9ROSI</name>
<sequence length="225" mass="24712">MAKASVIAILFFAVCISSSLSLGNGAGKPRKFIIEGRVYCDTCRVEFETKLSESISGAIVELECRNRTNGSYTYRTQDMTDGKGNYKIEVEGDYGDSDCDVALVKSPRPDCNDPTDEWRKARVVLTALDGISGDLRFANNLGFKKKVALPGCKQVLTEMGYFELPGWVRKPGSGPFQTQLSRPAPAGLQAQRSSPISANPWRLDSTDLNQWKIQSCRGMEPAQSL</sequence>
<comment type="caution">
    <text evidence="5">The sequence shown here is derived from an EMBL/GenBank/DDBJ whole genome shotgun (WGS) entry which is preliminary data.</text>
</comment>
<feature type="chain" id="PRO_5046459788" evidence="4">
    <location>
        <begin position="22"/>
        <end position="225"/>
    </location>
</feature>
<keyword evidence="6" id="KW-1185">Reference proteome</keyword>
<evidence type="ECO:0000256" key="4">
    <source>
        <dbReference type="SAM" id="SignalP"/>
    </source>
</evidence>
<dbReference type="InterPro" id="IPR006041">
    <property type="entry name" value="Pollen_Ole_e1_allergen"/>
</dbReference>
<keyword evidence="2" id="KW-1015">Disulfide bond</keyword>
<accession>A0ABR2FEB4</accession>